<dbReference type="OMA" id="DRRPFYW"/>
<evidence type="ECO:0000256" key="5">
    <source>
        <dbReference type="ARBA" id="ARBA00022989"/>
    </source>
</evidence>
<evidence type="ECO:0000256" key="6">
    <source>
        <dbReference type="ARBA" id="ARBA00023136"/>
    </source>
</evidence>
<comment type="similarity">
    <text evidence="2">Belongs to the UPF0126 family.</text>
</comment>
<evidence type="ECO:0000259" key="7">
    <source>
        <dbReference type="Pfam" id="PF03458"/>
    </source>
</evidence>
<evidence type="ECO:0000256" key="1">
    <source>
        <dbReference type="ARBA" id="ARBA00004651"/>
    </source>
</evidence>
<sequence>MHKSSNFSGLNLVKSAPICLLDIFHRCVDSETALDTSLLYLIDMFGTAVFAVSGVLLAGRLKMDPFGVMVLASVTAIGGGTIRDMALGATPVFWIKDTNYLWVIMITCALTMLLVRRPKRLAWWILPVCDAIGLAVFVGIGVEKALIYQDSALIAIIMGVITGCGGGIIRDVLAREIPMVLRSEVYATACIIGGIFHTTALAMGYSSSTALLSGVFSTLLIRLGAIRWHLSLPTFALTK</sequence>
<feature type="domain" description="Glycine transporter" evidence="7">
    <location>
        <begin position="41"/>
        <end position="115"/>
    </location>
</feature>
<dbReference type="Proteomes" id="UP000044806">
    <property type="component" value="Unassembled WGS sequence"/>
</dbReference>
<dbReference type="InterPro" id="IPR005115">
    <property type="entry name" value="Gly_transporter"/>
</dbReference>
<feature type="domain" description="Glycine transporter" evidence="7">
    <location>
        <begin position="128"/>
        <end position="197"/>
    </location>
</feature>
<dbReference type="SMR" id="A0A655Z9N9"/>
<name>A0A655Z9N9_VIBCL</name>
<keyword evidence="6" id="KW-0472">Membrane</keyword>
<evidence type="ECO:0000256" key="4">
    <source>
        <dbReference type="ARBA" id="ARBA00022692"/>
    </source>
</evidence>
<evidence type="ECO:0000313" key="8">
    <source>
        <dbReference type="EMBL" id="CRZ97957.1"/>
    </source>
</evidence>
<evidence type="ECO:0000313" key="9">
    <source>
        <dbReference type="Proteomes" id="UP000044806"/>
    </source>
</evidence>
<dbReference type="AlphaFoldDB" id="A0A655Z9N9"/>
<reference evidence="8 9" key="1">
    <citation type="submission" date="2015-07" db="EMBL/GenBank/DDBJ databases">
        <authorList>
            <consortium name="Pathogen Informatics"/>
        </authorList>
    </citation>
    <scope>NUCLEOTIDE SEQUENCE [LARGE SCALE GENOMIC DNA]</scope>
    <source>
        <strain evidence="8 9">A51</strain>
    </source>
</reference>
<evidence type="ECO:0000256" key="2">
    <source>
        <dbReference type="ARBA" id="ARBA00008193"/>
    </source>
</evidence>
<accession>A0A655Z9N9</accession>
<evidence type="ECO:0000256" key="3">
    <source>
        <dbReference type="ARBA" id="ARBA00022475"/>
    </source>
</evidence>
<dbReference type="GO" id="GO:0005886">
    <property type="term" value="C:plasma membrane"/>
    <property type="evidence" value="ECO:0007669"/>
    <property type="project" value="UniProtKB-SubCell"/>
</dbReference>
<keyword evidence="3" id="KW-1003">Cell membrane</keyword>
<dbReference type="PANTHER" id="PTHR30506">
    <property type="entry name" value="INNER MEMBRANE PROTEIN"/>
    <property type="match status" value="1"/>
</dbReference>
<proteinExistence type="inferred from homology"/>
<dbReference type="Pfam" id="PF03458">
    <property type="entry name" value="Gly_transporter"/>
    <property type="match status" value="2"/>
</dbReference>
<keyword evidence="5" id="KW-1133">Transmembrane helix</keyword>
<dbReference type="EMBL" id="CWOW01000002">
    <property type="protein sequence ID" value="CRZ97957.1"/>
    <property type="molecule type" value="Genomic_DNA"/>
</dbReference>
<comment type="subcellular location">
    <subcellularLocation>
        <location evidence="1">Cell membrane</location>
        <topology evidence="1">Multi-pass membrane protein</topology>
    </subcellularLocation>
</comment>
<organism evidence="8 9">
    <name type="scientific">Vibrio cholerae</name>
    <dbReference type="NCBI Taxonomy" id="666"/>
    <lineage>
        <taxon>Bacteria</taxon>
        <taxon>Pseudomonadati</taxon>
        <taxon>Pseudomonadota</taxon>
        <taxon>Gammaproteobacteria</taxon>
        <taxon>Vibrionales</taxon>
        <taxon>Vibrionaceae</taxon>
        <taxon>Vibrio</taxon>
    </lineage>
</organism>
<dbReference type="PANTHER" id="PTHR30506:SF3">
    <property type="entry name" value="UPF0126 INNER MEMBRANE PROTEIN YADS-RELATED"/>
    <property type="match status" value="1"/>
</dbReference>
<keyword evidence="4" id="KW-0812">Transmembrane</keyword>
<protein>
    <submittedName>
        <fullName evidence="8">Inner membrane protein</fullName>
    </submittedName>
</protein>
<gene>
    <name evidence="8" type="primary">yadS</name>
    <name evidence="8" type="ORF">ERS013165_00711</name>
</gene>